<dbReference type="Proteomes" id="UP000799536">
    <property type="component" value="Unassembled WGS sequence"/>
</dbReference>
<evidence type="ECO:0000313" key="2">
    <source>
        <dbReference type="EMBL" id="KAF2199280.1"/>
    </source>
</evidence>
<dbReference type="EMBL" id="ML994085">
    <property type="protein sequence ID" value="KAF2199280.1"/>
    <property type="molecule type" value="Genomic_DNA"/>
</dbReference>
<organism evidence="2 3">
    <name type="scientific">Delitschia confertaspora ATCC 74209</name>
    <dbReference type="NCBI Taxonomy" id="1513339"/>
    <lineage>
        <taxon>Eukaryota</taxon>
        <taxon>Fungi</taxon>
        <taxon>Dikarya</taxon>
        <taxon>Ascomycota</taxon>
        <taxon>Pezizomycotina</taxon>
        <taxon>Dothideomycetes</taxon>
        <taxon>Pleosporomycetidae</taxon>
        <taxon>Pleosporales</taxon>
        <taxon>Delitschiaceae</taxon>
        <taxon>Delitschia</taxon>
    </lineage>
</organism>
<feature type="domain" description="F-box" evidence="1">
    <location>
        <begin position="8"/>
        <end position="56"/>
    </location>
</feature>
<dbReference type="AlphaFoldDB" id="A0A9P4MWT4"/>
<keyword evidence="3" id="KW-1185">Reference proteome</keyword>
<dbReference type="Gene3D" id="1.20.1280.50">
    <property type="match status" value="1"/>
</dbReference>
<dbReference type="Pfam" id="PF00646">
    <property type="entry name" value="F-box"/>
    <property type="match status" value="1"/>
</dbReference>
<sequence>MSSTSNFSCALIALPTELLESILCYFPPPDLISFGQTCRFAHSFIQPDNKLLWKCSFMQVFDDPKYAWNSLQPTARAANRQRESQWDWFQEARKRYSVIHSVPRKGNVRNVKSIPSWLSAPEDVVPVLLDVFETASFSEPQGTSASHEDNKRTSLNLDFLSRFFSISQFSERIVHDYHHPSPSTTSSPLISDISSPSPPGPITRSMVAKKPVPEWASRFHVYYGQTSREENSIRAKAAARALVYDWRITGPEADYGPFKNDGSGEVNWEALEGITSLMNRIFEGNSSAQFRTPSTLRDYVPYTLSQDPTCREDWAGVTRPWVGTYAFLDYRALVRYNFANLEYPMDLGGHEEACGDIMELLLELDDSEDLREDPKLKTHLPICKDLPMLYFTGTSSGYPHGRPTVLVRGIAALAPGGREVRWRFVISYAGADQWQLEGVQPGIRCGGVFGIWTHVEHDDDHGHGPQGPFCYFPMERCLIGYEEL</sequence>
<dbReference type="PROSITE" id="PS50181">
    <property type="entry name" value="FBOX"/>
    <property type="match status" value="1"/>
</dbReference>
<evidence type="ECO:0000313" key="3">
    <source>
        <dbReference type="Proteomes" id="UP000799536"/>
    </source>
</evidence>
<dbReference type="OrthoDB" id="3226064at2759"/>
<comment type="caution">
    <text evidence="2">The sequence shown here is derived from an EMBL/GenBank/DDBJ whole genome shotgun (WGS) entry which is preliminary data.</text>
</comment>
<dbReference type="SUPFAM" id="SSF81383">
    <property type="entry name" value="F-box domain"/>
    <property type="match status" value="1"/>
</dbReference>
<dbReference type="CDD" id="cd09917">
    <property type="entry name" value="F-box_SF"/>
    <property type="match status" value="1"/>
</dbReference>
<gene>
    <name evidence="2" type="ORF">GQ43DRAFT_442615</name>
</gene>
<dbReference type="InterPro" id="IPR001810">
    <property type="entry name" value="F-box_dom"/>
</dbReference>
<name>A0A9P4MWT4_9PLEO</name>
<proteinExistence type="predicted"/>
<reference evidence="2" key="1">
    <citation type="journal article" date="2020" name="Stud. Mycol.">
        <title>101 Dothideomycetes genomes: a test case for predicting lifestyles and emergence of pathogens.</title>
        <authorList>
            <person name="Haridas S."/>
            <person name="Albert R."/>
            <person name="Binder M."/>
            <person name="Bloem J."/>
            <person name="Labutti K."/>
            <person name="Salamov A."/>
            <person name="Andreopoulos B."/>
            <person name="Baker S."/>
            <person name="Barry K."/>
            <person name="Bills G."/>
            <person name="Bluhm B."/>
            <person name="Cannon C."/>
            <person name="Castanera R."/>
            <person name="Culley D."/>
            <person name="Daum C."/>
            <person name="Ezra D."/>
            <person name="Gonzalez J."/>
            <person name="Henrissat B."/>
            <person name="Kuo A."/>
            <person name="Liang C."/>
            <person name="Lipzen A."/>
            <person name="Lutzoni F."/>
            <person name="Magnuson J."/>
            <person name="Mondo S."/>
            <person name="Nolan M."/>
            <person name="Ohm R."/>
            <person name="Pangilinan J."/>
            <person name="Park H.-J."/>
            <person name="Ramirez L."/>
            <person name="Alfaro M."/>
            <person name="Sun H."/>
            <person name="Tritt A."/>
            <person name="Yoshinaga Y."/>
            <person name="Zwiers L.-H."/>
            <person name="Turgeon B."/>
            <person name="Goodwin S."/>
            <person name="Spatafora J."/>
            <person name="Crous P."/>
            <person name="Grigoriev I."/>
        </authorList>
    </citation>
    <scope>NUCLEOTIDE SEQUENCE</scope>
    <source>
        <strain evidence="2">ATCC 74209</strain>
    </source>
</reference>
<dbReference type="InterPro" id="IPR036047">
    <property type="entry name" value="F-box-like_dom_sf"/>
</dbReference>
<accession>A0A9P4MWT4</accession>
<protein>
    <recommendedName>
        <fullName evidence="1">F-box domain-containing protein</fullName>
    </recommendedName>
</protein>
<evidence type="ECO:0000259" key="1">
    <source>
        <dbReference type="PROSITE" id="PS50181"/>
    </source>
</evidence>